<name>A0ABV8DXZ1_9NOCA</name>
<dbReference type="RefSeq" id="WP_378614308.1">
    <property type="nucleotide sequence ID" value="NZ_JBHSAX010000017.1"/>
</dbReference>
<evidence type="ECO:0000313" key="2">
    <source>
        <dbReference type="EMBL" id="MFC3964555.1"/>
    </source>
</evidence>
<evidence type="ECO:0000313" key="3">
    <source>
        <dbReference type="Proteomes" id="UP001595696"/>
    </source>
</evidence>
<sequence>MSEPTGAVRTRLRGYLTDTLAELPAGSALVLRHPDLPNAGFHRGVTLPWNDSDPEDDRAFFDIAYWLLGPAPESADQWYDGIVRGWAERGWPLRSDRDTRPRGTTATTPDGYRLTVRQSVRGHLGVAGSTPPFPAGAAAGEPWPDRIDRTPEPRRELDRAAAELRAELLGLTARLFPGASPELSMLAEPAVLEYREPLRHHFTATLQVAEGGADDVPRAAAVLADAGWLVTAADDRTLTATRGGFRLRVRAYAGAAGLGISGETPGYVLSAQAAPARPEPVVTAATLRAGALLCYECAGLGHCPECLGRGWILDAERRRTRCVECRGARTCPVCAGAGQLVIRELSDPQRQQYPELDPGR</sequence>
<comment type="caution">
    <text evidence="2">The sequence shown here is derived from an EMBL/GenBank/DDBJ whole genome shotgun (WGS) entry which is preliminary data.</text>
</comment>
<feature type="compositionally biased region" description="Low complexity" evidence="1">
    <location>
        <begin position="127"/>
        <end position="142"/>
    </location>
</feature>
<accession>A0ABV8DXZ1</accession>
<reference evidence="3" key="1">
    <citation type="journal article" date="2019" name="Int. J. Syst. Evol. Microbiol.">
        <title>The Global Catalogue of Microorganisms (GCM) 10K type strain sequencing project: providing services to taxonomists for standard genome sequencing and annotation.</title>
        <authorList>
            <consortium name="The Broad Institute Genomics Platform"/>
            <consortium name="The Broad Institute Genome Sequencing Center for Infectious Disease"/>
            <person name="Wu L."/>
            <person name="Ma J."/>
        </authorList>
    </citation>
    <scope>NUCLEOTIDE SEQUENCE [LARGE SCALE GENOMIC DNA]</scope>
    <source>
        <strain evidence="3">CGMCC 4.7330</strain>
    </source>
</reference>
<organism evidence="2 3">
    <name type="scientific">Nocardia jiangsuensis</name>
    <dbReference type="NCBI Taxonomy" id="1691563"/>
    <lineage>
        <taxon>Bacteria</taxon>
        <taxon>Bacillati</taxon>
        <taxon>Actinomycetota</taxon>
        <taxon>Actinomycetes</taxon>
        <taxon>Mycobacteriales</taxon>
        <taxon>Nocardiaceae</taxon>
        <taxon>Nocardia</taxon>
    </lineage>
</organism>
<evidence type="ECO:0000256" key="1">
    <source>
        <dbReference type="SAM" id="MobiDB-lite"/>
    </source>
</evidence>
<proteinExistence type="predicted"/>
<protein>
    <submittedName>
        <fullName evidence="2">Uncharacterized protein</fullName>
    </submittedName>
</protein>
<dbReference type="EMBL" id="JBHSAX010000017">
    <property type="protein sequence ID" value="MFC3964555.1"/>
    <property type="molecule type" value="Genomic_DNA"/>
</dbReference>
<dbReference type="Proteomes" id="UP001595696">
    <property type="component" value="Unassembled WGS sequence"/>
</dbReference>
<feature type="region of interest" description="Disordered" evidence="1">
    <location>
        <begin position="125"/>
        <end position="150"/>
    </location>
</feature>
<keyword evidence="3" id="KW-1185">Reference proteome</keyword>
<gene>
    <name evidence="2" type="ORF">ACFO0B_21440</name>
</gene>